<accession>A0AA35SJ75</accession>
<comment type="caution">
    <text evidence="2">The sequence shown here is derived from an EMBL/GenBank/DDBJ whole genome shotgun (WGS) entry which is preliminary data.</text>
</comment>
<reference evidence="2" key="1">
    <citation type="submission" date="2023-03" db="EMBL/GenBank/DDBJ databases">
        <authorList>
            <person name="Steffen K."/>
            <person name="Cardenas P."/>
        </authorList>
    </citation>
    <scope>NUCLEOTIDE SEQUENCE</scope>
</reference>
<dbReference type="GO" id="GO:0008782">
    <property type="term" value="F:adenosylhomocysteine nucleosidase activity"/>
    <property type="evidence" value="ECO:0007669"/>
    <property type="project" value="TreeGrafter"/>
</dbReference>
<dbReference type="GO" id="GO:0019284">
    <property type="term" value="P:L-methionine salvage from S-adenosylmethionine"/>
    <property type="evidence" value="ECO:0007669"/>
    <property type="project" value="TreeGrafter"/>
</dbReference>
<gene>
    <name evidence="2" type="ORF">GBAR_LOCUS17085</name>
</gene>
<dbReference type="PANTHER" id="PTHR46832:SF1">
    <property type="entry name" value="5'-METHYLTHIOADENOSINE_S-ADENOSYLHOMOCYSTEINE NUCLEOSIDASE"/>
    <property type="match status" value="1"/>
</dbReference>
<dbReference type="InterPro" id="IPR000845">
    <property type="entry name" value="Nucleoside_phosphorylase_d"/>
</dbReference>
<dbReference type="GO" id="GO:0009116">
    <property type="term" value="P:nucleoside metabolic process"/>
    <property type="evidence" value="ECO:0007669"/>
    <property type="project" value="InterPro"/>
</dbReference>
<organism evidence="2 3">
    <name type="scientific">Geodia barretti</name>
    <name type="common">Barrett's horny sponge</name>
    <dbReference type="NCBI Taxonomy" id="519541"/>
    <lineage>
        <taxon>Eukaryota</taxon>
        <taxon>Metazoa</taxon>
        <taxon>Porifera</taxon>
        <taxon>Demospongiae</taxon>
        <taxon>Heteroscleromorpha</taxon>
        <taxon>Tetractinellida</taxon>
        <taxon>Astrophorina</taxon>
        <taxon>Geodiidae</taxon>
        <taxon>Geodia</taxon>
    </lineage>
</organism>
<feature type="domain" description="Nucleoside phosphorylase" evidence="1">
    <location>
        <begin position="26"/>
        <end position="167"/>
    </location>
</feature>
<dbReference type="SUPFAM" id="SSF53167">
    <property type="entry name" value="Purine and uridine phosphorylases"/>
    <property type="match status" value="1"/>
</dbReference>
<dbReference type="GO" id="GO:0005829">
    <property type="term" value="C:cytosol"/>
    <property type="evidence" value="ECO:0007669"/>
    <property type="project" value="TreeGrafter"/>
</dbReference>
<dbReference type="Gene3D" id="3.40.50.1580">
    <property type="entry name" value="Nucleoside phosphorylase domain"/>
    <property type="match status" value="1"/>
</dbReference>
<keyword evidence="3" id="KW-1185">Reference proteome</keyword>
<dbReference type="Proteomes" id="UP001174909">
    <property type="component" value="Unassembled WGS sequence"/>
</dbReference>
<sequence length="234" mass="24123">MLAIVAPMATEIAGVRRAILDPQGKGVMTRVTGVGRQSTEASVTALAARSPEAILMIGFCGGADPELLTGDLHLADVFLSAERMEPIAADPGIANRLEAWADGHETRVVHGPSVTVGAVANSKVKSALHAATGAMTVNMEDYWAATTAAAYGIPFASLRAVLDTAGDELPDYLGDVGDGLVNVLGGVARHPGRVASLLRLARMARVAQNRLAHCVPGLLEAPPVLPAGMGPLIR</sequence>
<dbReference type="InterPro" id="IPR035994">
    <property type="entry name" value="Nucleoside_phosphorylase_sf"/>
</dbReference>
<dbReference type="EMBL" id="CASHTH010002458">
    <property type="protein sequence ID" value="CAI8030127.1"/>
    <property type="molecule type" value="Genomic_DNA"/>
</dbReference>
<dbReference type="AlphaFoldDB" id="A0AA35SJ75"/>
<dbReference type="PANTHER" id="PTHR46832">
    <property type="entry name" value="5'-METHYLTHIOADENOSINE/S-ADENOSYLHOMOCYSTEINE NUCLEOSIDASE"/>
    <property type="match status" value="1"/>
</dbReference>
<protein>
    <submittedName>
        <fullName evidence="2">5'-methylthioadenosine/S-adenosylhomocysteine nucleosidase</fullName>
    </submittedName>
</protein>
<evidence type="ECO:0000259" key="1">
    <source>
        <dbReference type="Pfam" id="PF01048"/>
    </source>
</evidence>
<proteinExistence type="predicted"/>
<evidence type="ECO:0000313" key="3">
    <source>
        <dbReference type="Proteomes" id="UP001174909"/>
    </source>
</evidence>
<name>A0AA35SJ75_GEOBA</name>
<dbReference type="GO" id="GO:0008930">
    <property type="term" value="F:methylthioadenosine nucleosidase activity"/>
    <property type="evidence" value="ECO:0007669"/>
    <property type="project" value="TreeGrafter"/>
</dbReference>
<evidence type="ECO:0000313" key="2">
    <source>
        <dbReference type="EMBL" id="CAI8030127.1"/>
    </source>
</evidence>
<dbReference type="Pfam" id="PF01048">
    <property type="entry name" value="PNP_UDP_1"/>
    <property type="match status" value="1"/>
</dbReference>